<gene>
    <name evidence="2" type="primary">vgrG</name>
    <name evidence="2" type="ORF">HHL15_04715</name>
</gene>
<dbReference type="InterPro" id="IPR006531">
    <property type="entry name" value="Gp5/Vgr_OB"/>
</dbReference>
<feature type="domain" description="Gp5/Type VI secretion system Vgr protein OB-fold" evidence="1">
    <location>
        <begin position="376"/>
        <end position="449"/>
    </location>
</feature>
<dbReference type="AlphaFoldDB" id="A0A848G1S0"/>
<protein>
    <submittedName>
        <fullName evidence="2">Type VI secretion system tip protein VgrG</fullName>
    </submittedName>
</protein>
<reference evidence="2 3" key="1">
    <citation type="submission" date="2020-04" db="EMBL/GenBank/DDBJ databases">
        <title>Zoogloea sp. G-4-1-14 isolated from soil.</title>
        <authorList>
            <person name="Dahal R.H."/>
        </authorList>
    </citation>
    <scope>NUCLEOTIDE SEQUENCE [LARGE SCALE GENOMIC DNA]</scope>
    <source>
        <strain evidence="2 3">G-4-1-14</strain>
    </source>
</reference>
<accession>A0A848G1S0</accession>
<name>A0A848G1S0_9RHOO</name>
<dbReference type="InterPro" id="IPR006533">
    <property type="entry name" value="T6SS_Vgr_RhsGE"/>
</dbReference>
<dbReference type="Gene3D" id="2.30.110.50">
    <property type="match status" value="1"/>
</dbReference>
<dbReference type="Gene3D" id="4.10.220.110">
    <property type="match status" value="1"/>
</dbReference>
<keyword evidence="3" id="KW-1185">Reference proteome</keyword>
<dbReference type="Pfam" id="PF04717">
    <property type="entry name" value="Phage_base_V"/>
    <property type="match status" value="1"/>
</dbReference>
<evidence type="ECO:0000313" key="3">
    <source>
        <dbReference type="Proteomes" id="UP000580043"/>
    </source>
</evidence>
<dbReference type="SUPFAM" id="SSF69255">
    <property type="entry name" value="gp5 N-terminal domain-like"/>
    <property type="match status" value="1"/>
</dbReference>
<dbReference type="Pfam" id="PF05954">
    <property type="entry name" value="Phage_GPD"/>
    <property type="match status" value="1"/>
</dbReference>
<dbReference type="EMBL" id="JABBGA010000003">
    <property type="protein sequence ID" value="NML25030.1"/>
    <property type="molecule type" value="Genomic_DNA"/>
</dbReference>
<sequence length="587" mass="62425">MPAPRTLPIAAAHREFTIKVNGSPVPRTHQLLSASLSSSAGHIAWARLAWRDGDAASGAFALADDALFAPGAEVEILAGADTPDRLFKGIVVSQQLRIRESSTPQLIIECRHAATRMSLRRHSATYLEMSDADVIGKLFADAGLSITTATTSVTHPHLVQYDCTDWDFAVTRAEANGQLLLTRAEALETRVPDASGAPVATLQFGATLLEFDARVDAREQTRAVQALTWNAADQAVHSLDASPPAFTAPGNQSTDSLADALGVDNLALPHVMLPDAEASAAADARLLRARLDQVSGRAACLGLGQVLPGDVVELAGVGGRFNGRVLVTGVRHEMDATQGWRTHLQFGGVGEDPARRQRLEARRTTSLLPPVHGLQVGVVSDNEDPQGEFRVRIRLPLVDPDSDGVWARVAAADAGDNRGVMIRPEIGDEVVVGFFDDDPRAAVILGMLHSSAKPAPLTPSNDNHEKVFRSRSGIRIHMDDDKVVLTLTTPAEQQIVFDDDKGEVLLKDKNGNSLRMDSSGITIECCDTLSVKTKGTTRLDVGSNAELKSATGIEIKAGTRLALEGSAGTELSSPAVTQVKGSLVQIN</sequence>
<evidence type="ECO:0000313" key="2">
    <source>
        <dbReference type="EMBL" id="NML25030.1"/>
    </source>
</evidence>
<evidence type="ECO:0000259" key="1">
    <source>
        <dbReference type="Pfam" id="PF04717"/>
    </source>
</evidence>
<dbReference type="InterPro" id="IPR037026">
    <property type="entry name" value="Vgr_OB-fold_dom_sf"/>
</dbReference>
<comment type="caution">
    <text evidence="2">The sequence shown here is derived from an EMBL/GenBank/DDBJ whole genome shotgun (WGS) entry which is preliminary data.</text>
</comment>
<dbReference type="SUPFAM" id="SSF69279">
    <property type="entry name" value="Phage tail proteins"/>
    <property type="match status" value="1"/>
</dbReference>
<organism evidence="2 3">
    <name type="scientific">Zoogloea dura</name>
    <dbReference type="NCBI Taxonomy" id="2728840"/>
    <lineage>
        <taxon>Bacteria</taxon>
        <taxon>Pseudomonadati</taxon>
        <taxon>Pseudomonadota</taxon>
        <taxon>Betaproteobacteria</taxon>
        <taxon>Rhodocyclales</taxon>
        <taxon>Zoogloeaceae</taxon>
        <taxon>Zoogloea</taxon>
    </lineage>
</organism>
<dbReference type="NCBIfam" id="TIGR01646">
    <property type="entry name" value="vgr_GE"/>
    <property type="match status" value="1"/>
</dbReference>
<dbReference type="Gene3D" id="2.40.50.230">
    <property type="entry name" value="Gp5 N-terminal domain"/>
    <property type="match status" value="1"/>
</dbReference>
<proteinExistence type="predicted"/>
<dbReference type="Gene3D" id="3.55.50.10">
    <property type="entry name" value="Baseplate protein-like domains"/>
    <property type="match status" value="1"/>
</dbReference>
<dbReference type="Proteomes" id="UP000580043">
    <property type="component" value="Unassembled WGS sequence"/>
</dbReference>